<dbReference type="InterPro" id="IPR000182">
    <property type="entry name" value="GNAT_dom"/>
</dbReference>
<comment type="caution">
    <text evidence="2">The sequence shown here is derived from an EMBL/GenBank/DDBJ whole genome shotgun (WGS) entry which is preliminary data.</text>
</comment>
<protein>
    <recommendedName>
        <fullName evidence="1">N-acetyltransferase domain-containing protein</fullName>
    </recommendedName>
</protein>
<dbReference type="InterPro" id="IPR025559">
    <property type="entry name" value="Eis_dom"/>
</dbReference>
<reference evidence="2" key="2">
    <citation type="submission" date="2020-09" db="EMBL/GenBank/DDBJ databases">
        <authorList>
            <person name="Sun Q."/>
            <person name="Zhou Y."/>
        </authorList>
    </citation>
    <scope>NUCLEOTIDE SEQUENCE</scope>
    <source>
        <strain evidence="2">CGMCC 4.7312</strain>
    </source>
</reference>
<dbReference type="SUPFAM" id="SSF55718">
    <property type="entry name" value="SCP-like"/>
    <property type="match status" value="1"/>
</dbReference>
<organism evidence="2 3">
    <name type="scientific">Micromonospora sonchi</name>
    <dbReference type="NCBI Taxonomy" id="1763543"/>
    <lineage>
        <taxon>Bacteria</taxon>
        <taxon>Bacillati</taxon>
        <taxon>Actinomycetota</taxon>
        <taxon>Actinomycetes</taxon>
        <taxon>Micromonosporales</taxon>
        <taxon>Micromonosporaceae</taxon>
        <taxon>Micromonospora</taxon>
    </lineage>
</organism>
<evidence type="ECO:0000313" key="2">
    <source>
        <dbReference type="EMBL" id="GGM23157.1"/>
    </source>
</evidence>
<dbReference type="SUPFAM" id="SSF55729">
    <property type="entry name" value="Acyl-CoA N-acyltransferases (Nat)"/>
    <property type="match status" value="1"/>
</dbReference>
<dbReference type="Gene3D" id="3.30.1050.10">
    <property type="entry name" value="SCP2 sterol-binding domain"/>
    <property type="match status" value="1"/>
</dbReference>
<dbReference type="InterPro" id="IPR036527">
    <property type="entry name" value="SCP2_sterol-bd_dom_sf"/>
</dbReference>
<name>A0A917WRN6_9ACTN</name>
<reference evidence="2" key="1">
    <citation type="journal article" date="2014" name="Int. J. Syst. Evol. Microbiol.">
        <title>Complete genome sequence of Corynebacterium casei LMG S-19264T (=DSM 44701T), isolated from a smear-ripened cheese.</title>
        <authorList>
            <consortium name="US DOE Joint Genome Institute (JGI-PGF)"/>
            <person name="Walter F."/>
            <person name="Albersmeier A."/>
            <person name="Kalinowski J."/>
            <person name="Ruckert C."/>
        </authorList>
    </citation>
    <scope>NUCLEOTIDE SEQUENCE</scope>
    <source>
        <strain evidence="2">CGMCC 4.7312</strain>
    </source>
</reference>
<dbReference type="RefSeq" id="WP_189040576.1">
    <property type="nucleotide sequence ID" value="NZ_BMNB01000002.1"/>
</dbReference>
<dbReference type="Pfam" id="PF13530">
    <property type="entry name" value="SCP2_2"/>
    <property type="match status" value="1"/>
</dbReference>
<dbReference type="GO" id="GO:0030649">
    <property type="term" value="P:aminoglycoside antibiotic catabolic process"/>
    <property type="evidence" value="ECO:0007669"/>
    <property type="project" value="TreeGrafter"/>
</dbReference>
<feature type="domain" description="N-acetyltransferase" evidence="1">
    <location>
        <begin position="3"/>
        <end position="148"/>
    </location>
</feature>
<proteinExistence type="predicted"/>
<dbReference type="Proteomes" id="UP000608890">
    <property type="component" value="Unassembled WGS sequence"/>
</dbReference>
<dbReference type="GO" id="GO:0034069">
    <property type="term" value="F:aminoglycoside N-acetyltransferase activity"/>
    <property type="evidence" value="ECO:0007669"/>
    <property type="project" value="TreeGrafter"/>
</dbReference>
<dbReference type="InterPro" id="IPR051554">
    <property type="entry name" value="Acetyltransferase_Eis"/>
</dbReference>
<dbReference type="PANTHER" id="PTHR37817:SF1">
    <property type="entry name" value="N-ACETYLTRANSFERASE EIS"/>
    <property type="match status" value="1"/>
</dbReference>
<sequence>MQPTVRELHPDELTAAWHLGRLAFGSDPQPSPQATTPAPGRTVYGAFDSAGHLVGKAVDLHHDQWWTGRAVPAADVAGVAVAPEARGTGVARALLRTLLHGAHDRGAAISSLFPSTSAPYRACGWEITGQLRTLDLPTAALPRHRPQPHLTVRAGTPTDLPAVADLHQRVTRHRNGLLTRTHPRFDTGGELPYDGLTLVEHDGHLIGYAGWDRGRGYRPDAVLTVEDILATNADAARALVGVLASWHSVTPTLRVTPLPGDAICAHLPLELAREHERDVWMHRPVDVVRAVETRGWPAHTHGTVTFTLTDDLADWNTGTWQFTVADGNAHLRRVTADADLHLTVRGFAQLYTGTATARTLTETGLLRHTTPDPSALDLLAAGPPAQALDSF</sequence>
<keyword evidence="3" id="KW-1185">Reference proteome</keyword>
<accession>A0A917WRN6</accession>
<evidence type="ECO:0000259" key="1">
    <source>
        <dbReference type="PROSITE" id="PS51186"/>
    </source>
</evidence>
<dbReference type="Pfam" id="PF13527">
    <property type="entry name" value="Acetyltransf_9"/>
    <property type="match status" value="1"/>
</dbReference>
<dbReference type="AlphaFoldDB" id="A0A917WRN6"/>
<dbReference type="EMBL" id="BMNB01000002">
    <property type="protein sequence ID" value="GGM23157.1"/>
    <property type="molecule type" value="Genomic_DNA"/>
</dbReference>
<evidence type="ECO:0000313" key="3">
    <source>
        <dbReference type="Proteomes" id="UP000608890"/>
    </source>
</evidence>
<dbReference type="Gene3D" id="3.40.630.30">
    <property type="match status" value="2"/>
</dbReference>
<dbReference type="PANTHER" id="PTHR37817">
    <property type="entry name" value="N-ACETYLTRANSFERASE EIS"/>
    <property type="match status" value="1"/>
</dbReference>
<dbReference type="PROSITE" id="PS51186">
    <property type="entry name" value="GNAT"/>
    <property type="match status" value="1"/>
</dbReference>
<gene>
    <name evidence="2" type="ORF">GCM10011608_04870</name>
</gene>
<dbReference type="InterPro" id="IPR016181">
    <property type="entry name" value="Acyl_CoA_acyltransferase"/>
</dbReference>